<dbReference type="RefSeq" id="WP_062654867.1">
    <property type="nucleotide sequence ID" value="NZ_BCSY01000011.1"/>
</dbReference>
<keyword evidence="2" id="KW-1185">Reference proteome</keyword>
<comment type="caution">
    <text evidence="1">The sequence shown here is derived from an EMBL/GenBank/DDBJ whole genome shotgun (WGS) entry which is preliminary data.</text>
</comment>
<name>A0A100W8U1_MYCCR</name>
<accession>A0A100W8U1</accession>
<dbReference type="EMBL" id="BCSY01000011">
    <property type="protein sequence ID" value="GAS93511.1"/>
    <property type="molecule type" value="Genomic_DNA"/>
</dbReference>
<protein>
    <submittedName>
        <fullName evidence="1">IstA2</fullName>
    </submittedName>
</protein>
<reference evidence="2" key="2">
    <citation type="submission" date="2016-02" db="EMBL/GenBank/DDBJ databases">
        <title>Draft genome sequence of five rapidly growing Mycobacterium species.</title>
        <authorList>
            <person name="Katahira K."/>
            <person name="Gotou Y."/>
            <person name="Iida K."/>
            <person name="Ogura Y."/>
            <person name="Hayashi T."/>
        </authorList>
    </citation>
    <scope>NUCLEOTIDE SEQUENCE [LARGE SCALE GENOMIC DNA]</scope>
    <source>
        <strain evidence="2">JCM15298</strain>
    </source>
</reference>
<evidence type="ECO:0000313" key="2">
    <source>
        <dbReference type="Proteomes" id="UP000069443"/>
    </source>
</evidence>
<dbReference type="Proteomes" id="UP000069443">
    <property type="component" value="Unassembled WGS sequence"/>
</dbReference>
<dbReference type="AlphaFoldDB" id="A0A100W8U1"/>
<evidence type="ECO:0000313" key="1">
    <source>
        <dbReference type="EMBL" id="GAS93511.1"/>
    </source>
</evidence>
<reference evidence="2" key="1">
    <citation type="journal article" date="2016" name="Genome Announc.">
        <title>Draft Genome Sequences of Five Rapidly Growing Mycobacterium Species, M. thermoresistibile, M. fortuitum subsp. acetamidolyticum, M. canariasense, M. brisbanense, and M. novocastrense.</title>
        <authorList>
            <person name="Katahira K."/>
            <person name="Ogura Y."/>
            <person name="Gotoh Y."/>
            <person name="Hayashi T."/>
        </authorList>
    </citation>
    <scope>NUCLEOTIDE SEQUENCE [LARGE SCALE GENOMIC DNA]</scope>
    <source>
        <strain evidence="2">JCM15298</strain>
    </source>
</reference>
<proteinExistence type="predicted"/>
<gene>
    <name evidence="1" type="ORF">RMCC_0477</name>
</gene>
<sequence length="61" mass="6761">MGSAPTQGQEAFLEGHVYGFARLGRVPVDKIRYDNLNSAVKQVLFGRSAGRIMHPQPFRGM</sequence>
<organism evidence="1 2">
    <name type="scientific">Mycolicibacterium canariasense</name>
    <name type="common">Mycobacterium canariasense</name>
    <dbReference type="NCBI Taxonomy" id="228230"/>
    <lineage>
        <taxon>Bacteria</taxon>
        <taxon>Bacillati</taxon>
        <taxon>Actinomycetota</taxon>
        <taxon>Actinomycetes</taxon>
        <taxon>Mycobacteriales</taxon>
        <taxon>Mycobacteriaceae</taxon>
        <taxon>Mycolicibacterium</taxon>
    </lineage>
</organism>